<reference evidence="1" key="1">
    <citation type="submission" date="2007-07" db="EMBL/GenBank/DDBJ databases">
        <title>PCAP assembly of the Caenorhabditis remanei genome.</title>
        <authorList>
            <consortium name="The Caenorhabditis remanei Sequencing Consortium"/>
            <person name="Wilson R.K."/>
        </authorList>
    </citation>
    <scope>NUCLEOTIDE SEQUENCE [LARGE SCALE GENOMIC DNA]</scope>
    <source>
        <strain evidence="1">PB4641</strain>
    </source>
</reference>
<organism evidence="2">
    <name type="scientific">Caenorhabditis remanei</name>
    <name type="common">Caenorhabditis vulgaris</name>
    <dbReference type="NCBI Taxonomy" id="31234"/>
    <lineage>
        <taxon>Eukaryota</taxon>
        <taxon>Metazoa</taxon>
        <taxon>Ecdysozoa</taxon>
        <taxon>Nematoda</taxon>
        <taxon>Chromadorea</taxon>
        <taxon>Rhabditida</taxon>
        <taxon>Rhabditina</taxon>
        <taxon>Rhabditomorpha</taxon>
        <taxon>Rhabditoidea</taxon>
        <taxon>Rhabditidae</taxon>
        <taxon>Peloderinae</taxon>
        <taxon>Caenorhabditis</taxon>
    </lineage>
</organism>
<proteinExistence type="predicted"/>
<protein>
    <submittedName>
        <fullName evidence="1">Uncharacterized protein</fullName>
    </submittedName>
</protein>
<dbReference type="EMBL" id="DS268536">
    <property type="protein sequence ID" value="EFO87439.1"/>
    <property type="molecule type" value="Genomic_DNA"/>
</dbReference>
<accession>E3N631</accession>
<dbReference type="Gene3D" id="3.40.33.10">
    <property type="entry name" value="CAP"/>
    <property type="match status" value="1"/>
</dbReference>
<dbReference type="HOGENOM" id="CLU_1742265_0_0_1"/>
<keyword evidence="2" id="KW-1185">Reference proteome</keyword>
<sequence>MNLLTLIGICLLIGLGQGKTFLTIDGQIDMANSLRHMVANFAQIPNMANLSYDPELERKAKSITCEHHPTGPFTFFVGPSEKEWQKISNPQYLQNQVNLRSLAEKYPKFFDPDQTKIGCTELKLKCFDFVCLLGPKSDEQDSEAMNKKKR</sequence>
<name>E3N631_CAERE</name>
<gene>
    <name evidence="1" type="ORF">CRE_30122</name>
</gene>
<evidence type="ECO:0000313" key="2">
    <source>
        <dbReference type="Proteomes" id="UP000008281"/>
    </source>
</evidence>
<dbReference type="Proteomes" id="UP000008281">
    <property type="component" value="Unassembled WGS sequence"/>
</dbReference>
<evidence type="ECO:0000313" key="1">
    <source>
        <dbReference type="EMBL" id="EFO87439.1"/>
    </source>
</evidence>
<dbReference type="InterPro" id="IPR035940">
    <property type="entry name" value="CAP_sf"/>
</dbReference>
<dbReference type="AlphaFoldDB" id="E3N631"/>